<dbReference type="Proteomes" id="UP001246244">
    <property type="component" value="Unassembled WGS sequence"/>
</dbReference>
<dbReference type="InterPro" id="IPR036388">
    <property type="entry name" value="WH-like_DNA-bd_sf"/>
</dbReference>
<comment type="caution">
    <text evidence="2">The sequence shown here is derived from an EMBL/GenBank/DDBJ whole genome shotgun (WGS) entry which is preliminary data.</text>
</comment>
<protein>
    <submittedName>
        <fullName evidence="2">Helix-turn-helix domain-containing protein</fullName>
    </submittedName>
</protein>
<dbReference type="SUPFAM" id="SSF46785">
    <property type="entry name" value="Winged helix' DNA-binding domain"/>
    <property type="match status" value="1"/>
</dbReference>
<dbReference type="PANTHER" id="PTHR34293:SF1">
    <property type="entry name" value="HTH-TYPE TRANSCRIPTIONAL REGULATOR TRMBL2"/>
    <property type="match status" value="1"/>
</dbReference>
<dbReference type="Pfam" id="PF01978">
    <property type="entry name" value="TrmB"/>
    <property type="match status" value="1"/>
</dbReference>
<gene>
    <name evidence="2" type="ORF">RG963_01220</name>
</gene>
<organism evidence="2 3">
    <name type="scientific">Methanosarcina baikalica</name>
    <dbReference type="NCBI Taxonomy" id="3073890"/>
    <lineage>
        <taxon>Archaea</taxon>
        <taxon>Methanobacteriati</taxon>
        <taxon>Methanobacteriota</taxon>
        <taxon>Stenosarchaea group</taxon>
        <taxon>Methanomicrobia</taxon>
        <taxon>Methanosarcinales</taxon>
        <taxon>Methanosarcinaceae</taxon>
        <taxon>Methanosarcina</taxon>
    </lineage>
</organism>
<name>A0ABU2CXG5_9EURY</name>
<dbReference type="RefSeq" id="WP_310574447.1">
    <property type="nucleotide sequence ID" value="NZ_JAVKPK010000002.1"/>
</dbReference>
<proteinExistence type="predicted"/>
<keyword evidence="3" id="KW-1185">Reference proteome</keyword>
<dbReference type="PANTHER" id="PTHR34293">
    <property type="entry name" value="HTH-TYPE TRANSCRIPTIONAL REGULATOR TRMBL2"/>
    <property type="match status" value="1"/>
</dbReference>
<feature type="domain" description="Transcription regulator TrmB N-terminal" evidence="1">
    <location>
        <begin position="9"/>
        <end position="76"/>
    </location>
</feature>
<sequence length="114" mass="13036">MDTELIDKLKKLGFTENEAKIYVGLLSLNEATAREIHEFTLVPRPKIYSVLERMAKKGYVEIRGGTPAYFRSIDPERLTERLRDEFLFSLNEILKGLNSTGNRKPDAVNPRPAL</sequence>
<dbReference type="EMBL" id="JAVKPK010000002">
    <property type="protein sequence ID" value="MDR7664425.1"/>
    <property type="molecule type" value="Genomic_DNA"/>
</dbReference>
<dbReference type="InterPro" id="IPR051797">
    <property type="entry name" value="TrmB-like"/>
</dbReference>
<dbReference type="Gene3D" id="1.10.10.10">
    <property type="entry name" value="Winged helix-like DNA-binding domain superfamily/Winged helix DNA-binding domain"/>
    <property type="match status" value="1"/>
</dbReference>
<evidence type="ECO:0000313" key="3">
    <source>
        <dbReference type="Proteomes" id="UP001246244"/>
    </source>
</evidence>
<evidence type="ECO:0000313" key="2">
    <source>
        <dbReference type="EMBL" id="MDR7664425.1"/>
    </source>
</evidence>
<dbReference type="InterPro" id="IPR036390">
    <property type="entry name" value="WH_DNA-bd_sf"/>
</dbReference>
<dbReference type="InterPro" id="IPR002831">
    <property type="entry name" value="Tscrpt_reg_TrmB_N"/>
</dbReference>
<accession>A0ABU2CXG5</accession>
<evidence type="ECO:0000259" key="1">
    <source>
        <dbReference type="Pfam" id="PF01978"/>
    </source>
</evidence>
<reference evidence="3" key="1">
    <citation type="submission" date="2023-07" db="EMBL/GenBank/DDBJ databases">
        <title>Whole-genome sequencing of a new Methanosarcina sp. Z-7115.</title>
        <authorList>
            <person name="Zhilina T.N."/>
            <person name="Merkel A.Y."/>
        </authorList>
    </citation>
    <scope>NUCLEOTIDE SEQUENCE [LARGE SCALE GENOMIC DNA]</scope>
    <source>
        <strain evidence="3">Z-7115</strain>
    </source>
</reference>